<dbReference type="Proteomes" id="UP001356170">
    <property type="component" value="Unassembled WGS sequence"/>
</dbReference>
<name>A0ABU7V2G5_9GAMM</name>
<dbReference type="EMBL" id="JAZHBO010000002">
    <property type="protein sequence ID" value="MEF2156423.1"/>
    <property type="molecule type" value="Genomic_DNA"/>
</dbReference>
<keyword evidence="2" id="KW-1185">Reference proteome</keyword>
<accession>A0ABU7V2G5</accession>
<reference evidence="1 2" key="1">
    <citation type="submission" date="2024-01" db="EMBL/GenBank/DDBJ databases">
        <title>Novel species of the genus Luteimonas isolated from rivers.</title>
        <authorList>
            <person name="Lu H."/>
        </authorList>
    </citation>
    <scope>NUCLEOTIDE SEQUENCE [LARGE SCALE GENOMIC DNA]</scope>
    <source>
        <strain evidence="1 2">FXH3W</strain>
    </source>
</reference>
<gene>
    <name evidence="1" type="ORF">V3390_09340</name>
</gene>
<evidence type="ECO:0000313" key="1">
    <source>
        <dbReference type="EMBL" id="MEF2156423.1"/>
    </source>
</evidence>
<protein>
    <submittedName>
        <fullName evidence="1">Uncharacterized protein</fullName>
    </submittedName>
</protein>
<dbReference type="RefSeq" id="WP_331704213.1">
    <property type="nucleotide sequence ID" value="NZ_JAZHBO010000002.1"/>
</dbReference>
<evidence type="ECO:0000313" key="2">
    <source>
        <dbReference type="Proteomes" id="UP001356170"/>
    </source>
</evidence>
<comment type="caution">
    <text evidence="1">The sequence shown here is derived from an EMBL/GenBank/DDBJ whole genome shotgun (WGS) entry which is preliminary data.</text>
</comment>
<proteinExistence type="predicted"/>
<sequence length="237" mass="25814">MGSKLGGLMSSTTDNDGCGTFVAFAVAALLIWQFSKDDWTGYVYPDFTKNGGAVQYEVGKFGSLDKCLDAVRQRTRDIGRSFEADYACGKDCDSSFLTPICDKVATRKEGSWWRGLLGLTDYDEEYQVNIRNQAVQRHMDKLLLAEQLEREASAQASADEAHRMAKEAAKMANAVSGDVGTYAGYNCTVDCGGHDAGYDWAMTNGVSDYGECSGNSDSFIEGCMAYVSEQEADQGQE</sequence>
<organism evidence="1 2">
    <name type="scientific">Aquilutibacter rugosus</name>
    <dbReference type="NCBI Taxonomy" id="3115820"/>
    <lineage>
        <taxon>Bacteria</taxon>
        <taxon>Pseudomonadati</taxon>
        <taxon>Pseudomonadota</taxon>
        <taxon>Gammaproteobacteria</taxon>
        <taxon>Lysobacterales</taxon>
        <taxon>Lysobacteraceae</taxon>
        <taxon>Aquilutibacter</taxon>
    </lineage>
</organism>